<sequence length="258" mass="28654">MVNTATKKSTFLRFHILGVVAIGLLFPIEEMSLDSAIEYALEHSTAMKLALEDKKIAYSQSVEARSAALPMLSGIVSGSRNFMIAEQVVKFGDQPPVSIKFGMDNQAVYGLSATQTIFEGRVFSAIRASKIYDKIIESSYEVSTLSVEEQTKTAFYNTIMTMKVVDVMNSSLDRAKSNLEKTLLIYSMGKVSELDKIRSETNVARLESDLVSAEKNSEIAMEFFKKTIGFPVSEKLFLVGNLHDGESMEFKYDTLVDV</sequence>
<accession>A0A382XVX6</accession>
<proteinExistence type="predicted"/>
<evidence type="ECO:0000256" key="3">
    <source>
        <dbReference type="ARBA" id="ARBA00022692"/>
    </source>
</evidence>
<protein>
    <recommendedName>
        <fullName evidence="8">TolC family protein</fullName>
    </recommendedName>
</protein>
<dbReference type="SUPFAM" id="SSF56954">
    <property type="entry name" value="Outer membrane efflux proteins (OEP)"/>
    <property type="match status" value="1"/>
</dbReference>
<feature type="non-terminal residue" evidence="7">
    <location>
        <position position="1"/>
    </location>
</feature>
<comment type="subcellular location">
    <subcellularLocation>
        <location evidence="1">Cell outer membrane</location>
    </subcellularLocation>
</comment>
<dbReference type="AlphaFoldDB" id="A0A382XVX6"/>
<evidence type="ECO:0000313" key="7">
    <source>
        <dbReference type="EMBL" id="SVD74979.1"/>
    </source>
</evidence>
<keyword evidence="2" id="KW-1134">Transmembrane beta strand</keyword>
<dbReference type="InterPro" id="IPR051906">
    <property type="entry name" value="TolC-like"/>
</dbReference>
<name>A0A382XVX6_9ZZZZ</name>
<dbReference type="GO" id="GO:1990281">
    <property type="term" value="C:efflux pump complex"/>
    <property type="evidence" value="ECO:0007669"/>
    <property type="project" value="TreeGrafter"/>
</dbReference>
<keyword evidence="6" id="KW-1133">Transmembrane helix</keyword>
<dbReference type="PANTHER" id="PTHR30026">
    <property type="entry name" value="OUTER MEMBRANE PROTEIN TOLC"/>
    <property type="match status" value="1"/>
</dbReference>
<keyword evidence="3 6" id="KW-0812">Transmembrane</keyword>
<evidence type="ECO:0000256" key="5">
    <source>
        <dbReference type="ARBA" id="ARBA00023237"/>
    </source>
</evidence>
<dbReference type="GO" id="GO:0015288">
    <property type="term" value="F:porin activity"/>
    <property type="evidence" value="ECO:0007669"/>
    <property type="project" value="TreeGrafter"/>
</dbReference>
<keyword evidence="5" id="KW-0998">Cell outer membrane</keyword>
<keyword evidence="4 6" id="KW-0472">Membrane</keyword>
<evidence type="ECO:0000256" key="2">
    <source>
        <dbReference type="ARBA" id="ARBA00022452"/>
    </source>
</evidence>
<evidence type="ECO:0000256" key="4">
    <source>
        <dbReference type="ARBA" id="ARBA00023136"/>
    </source>
</evidence>
<evidence type="ECO:0000256" key="1">
    <source>
        <dbReference type="ARBA" id="ARBA00004442"/>
    </source>
</evidence>
<feature type="transmembrane region" description="Helical" evidence="6">
    <location>
        <begin position="12"/>
        <end position="28"/>
    </location>
</feature>
<reference evidence="7" key="1">
    <citation type="submission" date="2018-05" db="EMBL/GenBank/DDBJ databases">
        <authorList>
            <person name="Lanie J.A."/>
            <person name="Ng W.-L."/>
            <person name="Kazmierczak K.M."/>
            <person name="Andrzejewski T.M."/>
            <person name="Davidsen T.M."/>
            <person name="Wayne K.J."/>
            <person name="Tettelin H."/>
            <person name="Glass J.I."/>
            <person name="Rusch D."/>
            <person name="Podicherti R."/>
            <person name="Tsui H.-C.T."/>
            <person name="Winkler M.E."/>
        </authorList>
    </citation>
    <scope>NUCLEOTIDE SEQUENCE</scope>
</reference>
<organism evidence="7">
    <name type="scientific">marine metagenome</name>
    <dbReference type="NCBI Taxonomy" id="408172"/>
    <lineage>
        <taxon>unclassified sequences</taxon>
        <taxon>metagenomes</taxon>
        <taxon>ecological metagenomes</taxon>
    </lineage>
</organism>
<evidence type="ECO:0008006" key="8">
    <source>
        <dbReference type="Google" id="ProtNLM"/>
    </source>
</evidence>
<dbReference type="Gene3D" id="1.20.1600.10">
    <property type="entry name" value="Outer membrane efflux proteins (OEP)"/>
    <property type="match status" value="1"/>
</dbReference>
<evidence type="ECO:0000256" key="6">
    <source>
        <dbReference type="SAM" id="Phobius"/>
    </source>
</evidence>
<feature type="non-terminal residue" evidence="7">
    <location>
        <position position="258"/>
    </location>
</feature>
<dbReference type="EMBL" id="UINC01170769">
    <property type="protein sequence ID" value="SVD74979.1"/>
    <property type="molecule type" value="Genomic_DNA"/>
</dbReference>
<dbReference type="PANTHER" id="PTHR30026:SF20">
    <property type="entry name" value="OUTER MEMBRANE PROTEIN TOLC"/>
    <property type="match status" value="1"/>
</dbReference>
<gene>
    <name evidence="7" type="ORF">METZ01_LOCUS427833</name>
</gene>
<dbReference type="GO" id="GO:0009279">
    <property type="term" value="C:cell outer membrane"/>
    <property type="evidence" value="ECO:0007669"/>
    <property type="project" value="UniProtKB-SubCell"/>
</dbReference>
<dbReference type="GO" id="GO:0015562">
    <property type="term" value="F:efflux transmembrane transporter activity"/>
    <property type="evidence" value="ECO:0007669"/>
    <property type="project" value="InterPro"/>
</dbReference>